<accession>A0A3G9CVD1</accession>
<proteinExistence type="predicted"/>
<dbReference type="EMBL" id="AP017646">
    <property type="protein sequence ID" value="BAW29110.1"/>
    <property type="molecule type" value="Genomic_DNA"/>
</dbReference>
<organism evidence="1 2">
    <name type="scientific">Methanosarcina thermophila</name>
    <dbReference type="NCBI Taxonomy" id="2210"/>
    <lineage>
        <taxon>Archaea</taxon>
        <taxon>Methanobacteriati</taxon>
        <taxon>Methanobacteriota</taxon>
        <taxon>Stenosarchaea group</taxon>
        <taxon>Methanomicrobia</taxon>
        <taxon>Methanosarcinales</taxon>
        <taxon>Methanosarcinaceae</taxon>
        <taxon>Methanosarcina</taxon>
    </lineage>
</organism>
<gene>
    <name evidence="1" type="ORF">MESMT1_1180</name>
</gene>
<evidence type="ECO:0000313" key="2">
    <source>
        <dbReference type="Proteomes" id="UP000265557"/>
    </source>
</evidence>
<protein>
    <submittedName>
        <fullName evidence="1">Uncharacterized protein</fullName>
    </submittedName>
</protein>
<dbReference type="Proteomes" id="UP000265557">
    <property type="component" value="Chromosome"/>
</dbReference>
<dbReference type="AlphaFoldDB" id="A0A3G9CVD1"/>
<evidence type="ECO:0000313" key="1">
    <source>
        <dbReference type="EMBL" id="BAW29110.1"/>
    </source>
</evidence>
<name>A0A3G9CVD1_METTE</name>
<reference evidence="1 2" key="1">
    <citation type="submission" date="2016-09" db="EMBL/GenBank/DDBJ databases">
        <title>Complete Genome Sequence of Methanosarcina thermophila MT-1.</title>
        <authorList>
            <person name="Kouzuma A."/>
        </authorList>
    </citation>
    <scope>NUCLEOTIDE SEQUENCE [LARGE SCALE GENOMIC DNA]</scope>
    <source>
        <strain evidence="1 2">MT-1</strain>
    </source>
</reference>
<sequence length="81" mass="9669">MVAAFHFPALKAELYCPKSPVLYSKQRVFVLSTNITFNYVLTLNQRSQKYNFSSVQQLNRVQNFNQFFHNRDVLYYYTAFV</sequence>